<evidence type="ECO:0000256" key="2">
    <source>
        <dbReference type="ARBA" id="ARBA00022490"/>
    </source>
</evidence>
<dbReference type="PANTHER" id="PTHR44888">
    <property type="entry name" value="HEPACAM FAMILY MEMBER 2-RELATED"/>
    <property type="match status" value="1"/>
</dbReference>
<dbReference type="InterPro" id="IPR052280">
    <property type="entry name" value="HEPACAM_domain"/>
</dbReference>
<comment type="subcellular location">
    <subcellularLocation>
        <location evidence="1">Cytoplasm</location>
    </subcellularLocation>
    <subcellularLocation>
        <location evidence="11">Endomembrane system</location>
        <topology evidence="11">Single-pass type I membrane protein</topology>
    </subcellularLocation>
</comment>
<dbReference type="SMART" id="SM00408">
    <property type="entry name" value="IGc2"/>
    <property type="match status" value="1"/>
</dbReference>
<dbReference type="Gene3D" id="2.60.40.10">
    <property type="entry name" value="Immunoglobulins"/>
    <property type="match status" value="2"/>
</dbReference>
<keyword evidence="3 12" id="KW-0812">Transmembrane</keyword>
<evidence type="ECO:0000256" key="4">
    <source>
        <dbReference type="ARBA" id="ARBA00022729"/>
    </source>
</evidence>
<evidence type="ECO:0000256" key="10">
    <source>
        <dbReference type="ARBA" id="ARBA00023319"/>
    </source>
</evidence>
<evidence type="ECO:0000313" key="14">
    <source>
        <dbReference type="Ensembl" id="ENSHCOP00000001442.1"/>
    </source>
</evidence>
<dbReference type="GeneTree" id="ENSGT01130000278319"/>
<organism evidence="14 15">
    <name type="scientific">Hippocampus comes</name>
    <name type="common">Tiger tail seahorse</name>
    <dbReference type="NCBI Taxonomy" id="109280"/>
    <lineage>
        <taxon>Eukaryota</taxon>
        <taxon>Metazoa</taxon>
        <taxon>Chordata</taxon>
        <taxon>Craniata</taxon>
        <taxon>Vertebrata</taxon>
        <taxon>Euteleostomi</taxon>
        <taxon>Actinopterygii</taxon>
        <taxon>Neopterygii</taxon>
        <taxon>Teleostei</taxon>
        <taxon>Neoteleostei</taxon>
        <taxon>Acanthomorphata</taxon>
        <taxon>Syngnathiaria</taxon>
        <taxon>Syngnathiformes</taxon>
        <taxon>Syngnathoidei</taxon>
        <taxon>Syngnathidae</taxon>
        <taxon>Hippocampus</taxon>
    </lineage>
</organism>
<evidence type="ECO:0000259" key="13">
    <source>
        <dbReference type="PROSITE" id="PS50835"/>
    </source>
</evidence>
<dbReference type="PROSITE" id="PS50835">
    <property type="entry name" value="IG_LIKE"/>
    <property type="match status" value="1"/>
</dbReference>
<dbReference type="InterPro" id="IPR013783">
    <property type="entry name" value="Ig-like_fold"/>
</dbReference>
<keyword evidence="4" id="KW-0732">Signal</keyword>
<evidence type="ECO:0000256" key="11">
    <source>
        <dbReference type="ARBA" id="ARBA00046288"/>
    </source>
</evidence>
<dbReference type="InterPro" id="IPR007110">
    <property type="entry name" value="Ig-like_dom"/>
</dbReference>
<evidence type="ECO:0000256" key="8">
    <source>
        <dbReference type="ARBA" id="ARBA00023180"/>
    </source>
</evidence>
<evidence type="ECO:0000313" key="15">
    <source>
        <dbReference type="Proteomes" id="UP000264820"/>
    </source>
</evidence>
<dbReference type="InterPro" id="IPR013106">
    <property type="entry name" value="Ig_V-set"/>
</dbReference>
<dbReference type="InterPro" id="IPR003599">
    <property type="entry name" value="Ig_sub"/>
</dbReference>
<dbReference type="PANTHER" id="PTHR44888:SF2">
    <property type="entry name" value="HEPATIC AND GLIAL CELL ADHESION MOLECULE"/>
    <property type="match status" value="1"/>
</dbReference>
<keyword evidence="10" id="KW-0393">Immunoglobulin domain</keyword>
<feature type="transmembrane region" description="Helical" evidence="12">
    <location>
        <begin position="303"/>
        <end position="325"/>
    </location>
</feature>
<feature type="domain" description="Ig-like" evidence="13">
    <location>
        <begin position="206"/>
        <end position="296"/>
    </location>
</feature>
<dbReference type="Pfam" id="PF13927">
    <property type="entry name" value="Ig_3"/>
    <property type="match status" value="1"/>
</dbReference>
<dbReference type="SUPFAM" id="SSF48726">
    <property type="entry name" value="Immunoglobulin"/>
    <property type="match status" value="2"/>
</dbReference>
<dbReference type="Pfam" id="PF07686">
    <property type="entry name" value="V-set"/>
    <property type="match status" value="1"/>
</dbReference>
<evidence type="ECO:0000256" key="1">
    <source>
        <dbReference type="ARBA" id="ARBA00004496"/>
    </source>
</evidence>
<keyword evidence="2" id="KW-0963">Cytoplasm</keyword>
<keyword evidence="7" id="KW-1015">Disulfide bond</keyword>
<keyword evidence="8" id="KW-0325">Glycoprotein</keyword>
<evidence type="ECO:0000256" key="6">
    <source>
        <dbReference type="ARBA" id="ARBA00023136"/>
    </source>
</evidence>
<dbReference type="InterPro" id="IPR036179">
    <property type="entry name" value="Ig-like_dom_sf"/>
</dbReference>
<evidence type="ECO:0000256" key="7">
    <source>
        <dbReference type="ARBA" id="ARBA00023157"/>
    </source>
</evidence>
<keyword evidence="5 12" id="KW-1133">Transmembrane helix</keyword>
<dbReference type="AlphaFoldDB" id="A0A3Q2XD33"/>
<dbReference type="Ensembl" id="ENSHCOT00000012103.1">
    <property type="protein sequence ID" value="ENSHCOP00000001442.1"/>
    <property type="gene ID" value="ENSHCOG00000002403.1"/>
</dbReference>
<protein>
    <submittedName>
        <fullName evidence="14">Hepatic and glial cell adhesion molecule</fullName>
    </submittedName>
</protein>
<keyword evidence="15" id="KW-1185">Reference proteome</keyword>
<keyword evidence="6 12" id="KW-0472">Membrane</keyword>
<reference evidence="14" key="1">
    <citation type="submission" date="2025-08" db="UniProtKB">
        <authorList>
            <consortium name="Ensembl"/>
        </authorList>
    </citation>
    <scope>IDENTIFICATION</scope>
</reference>
<evidence type="ECO:0000256" key="3">
    <source>
        <dbReference type="ARBA" id="ARBA00022692"/>
    </source>
</evidence>
<dbReference type="SMART" id="SM00409">
    <property type="entry name" value="IG"/>
    <property type="match status" value="2"/>
</dbReference>
<keyword evidence="9" id="KW-0131">Cell cycle</keyword>
<evidence type="ECO:0000256" key="12">
    <source>
        <dbReference type="SAM" id="Phobius"/>
    </source>
</evidence>
<evidence type="ECO:0000256" key="9">
    <source>
        <dbReference type="ARBA" id="ARBA00023306"/>
    </source>
</evidence>
<dbReference type="Proteomes" id="UP000264820">
    <property type="component" value="Unplaced"/>
</dbReference>
<reference evidence="14" key="2">
    <citation type="submission" date="2025-09" db="UniProtKB">
        <authorList>
            <consortium name="Ensembl"/>
        </authorList>
    </citation>
    <scope>IDENTIFICATION</scope>
</reference>
<sequence length="379" mass="42125">MHPTDFDLRLPWQRGAALQSSSGGGVQCKVSSRLPFYFKEDIVNPHLLPTHFNHCPSLRTTIKCKFSGICPLQLFCHSLLKPAQNASVSAGVVLAVNMTLPSSLIRGTLGGEALLSVDYVSFSADLPVIKWQLRREKLSTVVQSIGTDIVGTLRPEYRDRILIFQNGSLLMHNLRFSDEGTYDVEISITDDTFTGEGSVTLTVDEPLSSAYIHMESSSVLERSENVVLNCSHEAGTRATYKWMKGGKALGNDSRLQLSLDHKLLTITRITMADDDVYSCVVENPVSAVTSFPIRLSVYKRSSIYIILSTGGIFLLITLVTVCACWTPSKKYVKKKIQNMIEIKVAIKSMFSIEISGNAINPFEPHEKTSSTFLYMWRSR</sequence>
<dbReference type="GO" id="GO:0012505">
    <property type="term" value="C:endomembrane system"/>
    <property type="evidence" value="ECO:0007669"/>
    <property type="project" value="UniProtKB-SubCell"/>
</dbReference>
<dbReference type="InterPro" id="IPR003598">
    <property type="entry name" value="Ig_sub2"/>
</dbReference>
<proteinExistence type="predicted"/>
<accession>A0A3Q2XD33</accession>
<dbReference type="GO" id="GO:0005737">
    <property type="term" value="C:cytoplasm"/>
    <property type="evidence" value="ECO:0007669"/>
    <property type="project" value="UniProtKB-SubCell"/>
</dbReference>
<evidence type="ECO:0000256" key="5">
    <source>
        <dbReference type="ARBA" id="ARBA00022989"/>
    </source>
</evidence>
<name>A0A3Q2XD33_HIPCM</name>